<dbReference type="AlphaFoldDB" id="A0AAU7LSQ5"/>
<sequence>MSWAWAWAWAWRQAAASAGPNKAERCTVITQDPVDDPRGF</sequence>
<accession>A0AAU7LSQ5</accession>
<name>A0AAU7LSQ5_9BURK</name>
<reference evidence="1" key="1">
    <citation type="submission" date="2024-05" db="EMBL/GenBank/DDBJ databases">
        <authorList>
            <person name="Bunk B."/>
            <person name="Swiderski J."/>
            <person name="Sproer C."/>
            <person name="Thiel V."/>
        </authorList>
    </citation>
    <scope>NUCLEOTIDE SEQUENCE</scope>
    <source>
        <strain evidence="1">DSM 17735</strain>
    </source>
</reference>
<proteinExistence type="predicted"/>
<organism evidence="1">
    <name type="scientific">Polaromonas hydrogenivorans</name>
    <dbReference type="NCBI Taxonomy" id="335476"/>
    <lineage>
        <taxon>Bacteria</taxon>
        <taxon>Pseudomonadati</taxon>
        <taxon>Pseudomonadota</taxon>
        <taxon>Betaproteobacteria</taxon>
        <taxon>Burkholderiales</taxon>
        <taxon>Comamonadaceae</taxon>
        <taxon>Polaromonas</taxon>
    </lineage>
</organism>
<protein>
    <submittedName>
        <fullName evidence="1">Uncharacterized protein</fullName>
    </submittedName>
</protein>
<gene>
    <name evidence="1" type="ORF">ABLV49_02220</name>
</gene>
<evidence type="ECO:0000313" key="1">
    <source>
        <dbReference type="EMBL" id="XBP70650.1"/>
    </source>
</evidence>
<dbReference type="RefSeq" id="WP_349279990.1">
    <property type="nucleotide sequence ID" value="NZ_CP157675.1"/>
</dbReference>
<dbReference type="EMBL" id="CP157675">
    <property type="protein sequence ID" value="XBP70650.1"/>
    <property type="molecule type" value="Genomic_DNA"/>
</dbReference>